<dbReference type="GO" id="GO:0006313">
    <property type="term" value="P:DNA transposition"/>
    <property type="evidence" value="ECO:0007669"/>
    <property type="project" value="InterPro"/>
</dbReference>
<feature type="coiled-coil region" evidence="1">
    <location>
        <begin position="42"/>
        <end position="76"/>
    </location>
</feature>
<dbReference type="Pfam" id="PF13276">
    <property type="entry name" value="HTH_21"/>
    <property type="match status" value="1"/>
</dbReference>
<dbReference type="GO" id="GO:0004803">
    <property type="term" value="F:transposase activity"/>
    <property type="evidence" value="ECO:0007669"/>
    <property type="project" value="InterPro"/>
</dbReference>
<dbReference type="GO" id="GO:0003677">
    <property type="term" value="F:DNA binding"/>
    <property type="evidence" value="ECO:0007669"/>
    <property type="project" value="InterPro"/>
</dbReference>
<evidence type="ECO:0000313" key="4">
    <source>
        <dbReference type="Proteomes" id="UP000007519"/>
    </source>
</evidence>
<dbReference type="Gene3D" id="3.30.420.10">
    <property type="entry name" value="Ribonuclease H-like superfamily/Ribonuclease H"/>
    <property type="match status" value="1"/>
</dbReference>
<dbReference type="InterPro" id="IPR048020">
    <property type="entry name" value="Transpos_IS3"/>
</dbReference>
<dbReference type="InterPro" id="IPR002514">
    <property type="entry name" value="Transposase_8"/>
</dbReference>
<proteinExistence type="predicted"/>
<dbReference type="STRING" id="984262.SGRA_0799"/>
<dbReference type="InterPro" id="IPR025948">
    <property type="entry name" value="HTH-like_dom"/>
</dbReference>
<feature type="domain" description="Integrase catalytic" evidence="2">
    <location>
        <begin position="200"/>
        <end position="366"/>
    </location>
</feature>
<gene>
    <name evidence="3" type="ordered locus">SGRA_0799</name>
</gene>
<dbReference type="PANTHER" id="PTHR47515">
    <property type="entry name" value="LOW CALCIUM RESPONSE LOCUS PROTEIN T"/>
    <property type="match status" value="1"/>
</dbReference>
<dbReference type="eggNOG" id="COG2801">
    <property type="taxonomic scope" value="Bacteria"/>
</dbReference>
<dbReference type="InterPro" id="IPR012337">
    <property type="entry name" value="RNaseH-like_sf"/>
</dbReference>
<evidence type="ECO:0000313" key="3">
    <source>
        <dbReference type="EMBL" id="AFC23537.1"/>
    </source>
</evidence>
<name>H6L200_SAPGL</name>
<dbReference type="Gene3D" id="1.10.10.60">
    <property type="entry name" value="Homeodomain-like"/>
    <property type="match status" value="1"/>
</dbReference>
<dbReference type="PANTHER" id="PTHR47515:SF2">
    <property type="entry name" value="INTEGRASE CORE DOMAIN PROTEIN"/>
    <property type="match status" value="1"/>
</dbReference>
<dbReference type="PROSITE" id="PS50994">
    <property type="entry name" value="INTEGRASE"/>
    <property type="match status" value="1"/>
</dbReference>
<dbReference type="AlphaFoldDB" id="H6L200"/>
<dbReference type="InterPro" id="IPR001584">
    <property type="entry name" value="Integrase_cat-core"/>
</dbReference>
<dbReference type="SUPFAM" id="SSF46689">
    <property type="entry name" value="Homeodomain-like"/>
    <property type="match status" value="2"/>
</dbReference>
<evidence type="ECO:0000259" key="2">
    <source>
        <dbReference type="PROSITE" id="PS50994"/>
    </source>
</evidence>
<dbReference type="NCBIfam" id="NF033516">
    <property type="entry name" value="transpos_IS3"/>
    <property type="match status" value="1"/>
</dbReference>
<dbReference type="SUPFAM" id="SSF53098">
    <property type="entry name" value="Ribonuclease H-like"/>
    <property type="match status" value="1"/>
</dbReference>
<organism evidence="3 4">
    <name type="scientific">Saprospira grandis (strain Lewin)</name>
    <dbReference type="NCBI Taxonomy" id="984262"/>
    <lineage>
        <taxon>Bacteria</taxon>
        <taxon>Pseudomonadati</taxon>
        <taxon>Bacteroidota</taxon>
        <taxon>Saprospiria</taxon>
        <taxon>Saprospirales</taxon>
        <taxon>Saprospiraceae</taxon>
        <taxon>Saprospira</taxon>
    </lineage>
</organism>
<dbReference type="EMBL" id="CP002831">
    <property type="protein sequence ID" value="AFC23537.1"/>
    <property type="molecule type" value="Genomic_DNA"/>
</dbReference>
<keyword evidence="4" id="KW-1185">Reference proteome</keyword>
<dbReference type="HOGENOM" id="CLU_027402_31_0_10"/>
<dbReference type="eggNOG" id="COG2963">
    <property type="taxonomic scope" value="Bacteria"/>
</dbReference>
<dbReference type="Pfam" id="PF01527">
    <property type="entry name" value="HTH_Tnp_1"/>
    <property type="match status" value="1"/>
</dbReference>
<dbReference type="InterPro" id="IPR036397">
    <property type="entry name" value="RNaseH_sf"/>
</dbReference>
<protein>
    <submittedName>
        <fullName evidence="3">Transposase IS3/IS911 family protein</fullName>
    </submittedName>
</protein>
<dbReference type="InterPro" id="IPR009057">
    <property type="entry name" value="Homeodomain-like_sf"/>
</dbReference>
<dbReference type="OrthoDB" id="1495855at2"/>
<dbReference type="NCBIfam" id="NF047593">
    <property type="entry name" value="IS66_ISAeme5_TnpA"/>
    <property type="match status" value="1"/>
</dbReference>
<evidence type="ECO:0000256" key="1">
    <source>
        <dbReference type="SAM" id="Coils"/>
    </source>
</evidence>
<dbReference type="GO" id="GO:0015074">
    <property type="term" value="P:DNA integration"/>
    <property type="evidence" value="ECO:0007669"/>
    <property type="project" value="InterPro"/>
</dbReference>
<dbReference type="RefSeq" id="WP_015691189.1">
    <property type="nucleotide sequence ID" value="NC_016940.1"/>
</dbReference>
<dbReference type="Proteomes" id="UP000007519">
    <property type="component" value="Chromosome"/>
</dbReference>
<keyword evidence="1" id="KW-0175">Coiled coil</keyword>
<accession>H6L200</accession>
<sequence>MRKSKFTEKQKLSILAEHDSGLSVADLCRKHQISPATFYKWKRSKEQEVDDKERLIKELEAQNTRLKKMYADLSMNYEILEEGYVMGKKALNPKRQERVIDELSKKYSVRRICVVLGFRRQTYYKRKSGHRPEVVDDQIAKLLHEVTKEYLAWGFWKVFHYIRNQGVIFNHKKVYRIWKREKLNLRQRPKRQRIRRKFEPISLPKEVNKGWSMDFLSDWVMSSDKKSVRIINIMDETSRRALWTEAHQSISAKKLTDVLDKVLDYRGKPDYIRCDNGPEFISKKLAAWAQKHDIELKFIQPGKPTQNAFIERLNKTLRTECLNLSWFHSLEELNEEIQNWFQHYNFNRPHQSLGNISPYDFERTMLDV</sequence>
<dbReference type="KEGG" id="sgn:SGRA_0799"/>
<reference evidence="3 4" key="1">
    <citation type="journal article" date="2012" name="Stand. Genomic Sci.">
        <title>Complete genome sequencing and analysis of Saprospira grandis str. Lewin, a predatory marine bacterium.</title>
        <authorList>
            <person name="Saw J.H."/>
            <person name="Yuryev A."/>
            <person name="Kanbe M."/>
            <person name="Hou S."/>
            <person name="Young A.G."/>
            <person name="Aizawa S."/>
            <person name="Alam M."/>
        </authorList>
    </citation>
    <scope>NUCLEOTIDE SEQUENCE [LARGE SCALE GENOMIC DNA]</scope>
    <source>
        <strain evidence="3 4">Lewin</strain>
    </source>
</reference>
<dbReference type="Pfam" id="PF13683">
    <property type="entry name" value="rve_3"/>
    <property type="match status" value="1"/>
</dbReference>